<comment type="similarity">
    <text evidence="5">Belongs to the class-IV pyridoxal-phosphate-dependent aminotransferase family.</text>
</comment>
<dbReference type="EMBL" id="JSVC01000009">
    <property type="protein sequence ID" value="KIC95091.1"/>
    <property type="molecule type" value="Genomic_DNA"/>
</dbReference>
<dbReference type="GO" id="GO:0046394">
    <property type="term" value="P:carboxylic acid biosynthetic process"/>
    <property type="evidence" value="ECO:0007669"/>
    <property type="project" value="UniProtKB-ARBA"/>
</dbReference>
<dbReference type="InterPro" id="IPR043131">
    <property type="entry name" value="BCAT-like_N"/>
</dbReference>
<dbReference type="InterPro" id="IPR036038">
    <property type="entry name" value="Aminotransferase-like"/>
</dbReference>
<evidence type="ECO:0000256" key="2">
    <source>
        <dbReference type="ARBA" id="ARBA00004824"/>
    </source>
</evidence>
<dbReference type="GO" id="GO:0008652">
    <property type="term" value="P:amino acid biosynthetic process"/>
    <property type="evidence" value="ECO:0007669"/>
    <property type="project" value="UniProtKB-ARBA"/>
</dbReference>
<dbReference type="Pfam" id="PF01063">
    <property type="entry name" value="Aminotran_4"/>
    <property type="match status" value="1"/>
</dbReference>
<dbReference type="GO" id="GO:0004084">
    <property type="term" value="F:branched-chain-amino-acid transaminase activity"/>
    <property type="evidence" value="ECO:0007669"/>
    <property type="project" value="UniProtKB-EC"/>
</dbReference>
<keyword evidence="12" id="KW-1185">Reference proteome</keyword>
<evidence type="ECO:0000256" key="5">
    <source>
        <dbReference type="ARBA" id="ARBA00009320"/>
    </source>
</evidence>
<comment type="cofactor">
    <cofactor evidence="1">
        <name>pyridoxal 5'-phosphate</name>
        <dbReference type="ChEBI" id="CHEBI:597326"/>
    </cofactor>
</comment>
<dbReference type="InterPro" id="IPR043132">
    <property type="entry name" value="BCAT-like_C"/>
</dbReference>
<comment type="pathway">
    <text evidence="4">Amino-acid biosynthesis; L-leucine biosynthesis; L-leucine from 3-methyl-2-oxobutanoate: step 4/4.</text>
</comment>
<dbReference type="FunFam" id="3.20.10.10:FF:000002">
    <property type="entry name" value="D-alanine aminotransferase"/>
    <property type="match status" value="1"/>
</dbReference>
<protein>
    <recommendedName>
        <fullName evidence="6">branched-chain-amino-acid transaminase</fullName>
        <ecNumber evidence="6">2.6.1.42</ecNumber>
    </recommendedName>
</protein>
<evidence type="ECO:0000256" key="8">
    <source>
        <dbReference type="ARBA" id="ARBA00048212"/>
    </source>
</evidence>
<dbReference type="CDD" id="cd00449">
    <property type="entry name" value="PLPDE_IV"/>
    <property type="match status" value="1"/>
</dbReference>
<dbReference type="PANTHER" id="PTHR42743:SF11">
    <property type="entry name" value="AMINODEOXYCHORISMATE LYASE"/>
    <property type="match status" value="1"/>
</dbReference>
<evidence type="ECO:0000313" key="11">
    <source>
        <dbReference type="EMBL" id="KIC95091.1"/>
    </source>
</evidence>
<reference evidence="11 12" key="1">
    <citation type="submission" date="2014-11" db="EMBL/GenBank/DDBJ databases">
        <title>Genome sequence of Flavihumibacter solisilvae 3-3.</title>
        <authorList>
            <person name="Zhou G."/>
            <person name="Li M."/>
            <person name="Wang G."/>
        </authorList>
    </citation>
    <scope>NUCLEOTIDE SEQUENCE [LARGE SCALE GENOMIC DNA]</scope>
    <source>
        <strain evidence="11 12">3-3</strain>
    </source>
</reference>
<comment type="catalytic activity">
    <reaction evidence="10">
        <text>L-leucine + 2-oxoglutarate = 4-methyl-2-oxopentanoate + L-glutamate</text>
        <dbReference type="Rhea" id="RHEA:18321"/>
        <dbReference type="ChEBI" id="CHEBI:16810"/>
        <dbReference type="ChEBI" id="CHEBI:17865"/>
        <dbReference type="ChEBI" id="CHEBI:29985"/>
        <dbReference type="ChEBI" id="CHEBI:57427"/>
        <dbReference type="EC" id="2.6.1.42"/>
    </reaction>
</comment>
<keyword evidence="7" id="KW-0663">Pyridoxal phosphate</keyword>
<evidence type="ECO:0000256" key="1">
    <source>
        <dbReference type="ARBA" id="ARBA00001933"/>
    </source>
</evidence>
<evidence type="ECO:0000256" key="6">
    <source>
        <dbReference type="ARBA" id="ARBA00013053"/>
    </source>
</evidence>
<comment type="catalytic activity">
    <reaction evidence="8">
        <text>L-valine + 2-oxoglutarate = 3-methyl-2-oxobutanoate + L-glutamate</text>
        <dbReference type="Rhea" id="RHEA:24813"/>
        <dbReference type="ChEBI" id="CHEBI:11851"/>
        <dbReference type="ChEBI" id="CHEBI:16810"/>
        <dbReference type="ChEBI" id="CHEBI:29985"/>
        <dbReference type="ChEBI" id="CHEBI:57762"/>
        <dbReference type="EC" id="2.6.1.42"/>
    </reaction>
</comment>
<sequence>MDYAIINGKLIEAGEAALLVNDLSIQRGYGIFDFFKVVDGEPVFLGEHLDRFYASAAKMRLEPSVTRAQLISDIHTLLAKNNVPESGIRLTLTGGYSEDGYSQSDPNLVITQSALSLNRELPAGMSIITHEFQRQLPQVKTIDYLMAIWLQPLIKQSGAADVLYHSGGNITECPRANFFIVTSDGEIATPKENILAGVTRAHVIKLAGRKYNVRERDIHLSELEDASEAFITSTTKHVLPVTEINGKKVGDGRAGEITTWLSDAYNQLVFPAKLSK</sequence>
<dbReference type="InterPro" id="IPR050571">
    <property type="entry name" value="Class-IV_PLP-Dep_Aminotrnsfr"/>
</dbReference>
<gene>
    <name evidence="11" type="ORF">OI18_08910</name>
</gene>
<evidence type="ECO:0000256" key="3">
    <source>
        <dbReference type="ARBA" id="ARBA00004931"/>
    </source>
</evidence>
<comment type="caution">
    <text evidence="11">The sequence shown here is derived from an EMBL/GenBank/DDBJ whole genome shotgun (WGS) entry which is preliminary data.</text>
</comment>
<name>A0A0C1L6G8_9BACT</name>
<accession>A0A0C1L6G8</accession>
<dbReference type="InterPro" id="IPR001544">
    <property type="entry name" value="Aminotrans_IV"/>
</dbReference>
<evidence type="ECO:0000256" key="10">
    <source>
        <dbReference type="ARBA" id="ARBA00049229"/>
    </source>
</evidence>
<comment type="pathway">
    <text evidence="2">Amino-acid biosynthesis; L-isoleucine biosynthesis; L-isoleucine from 2-oxobutanoate: step 4/4.</text>
</comment>
<comment type="pathway">
    <text evidence="3">Amino-acid biosynthesis; L-valine biosynthesis; L-valine from pyruvate: step 4/4.</text>
</comment>
<dbReference type="PANTHER" id="PTHR42743">
    <property type="entry name" value="AMINO-ACID AMINOTRANSFERASE"/>
    <property type="match status" value="1"/>
</dbReference>
<dbReference type="AlphaFoldDB" id="A0A0C1L6G8"/>
<dbReference type="Gene3D" id="3.20.10.10">
    <property type="entry name" value="D-amino Acid Aminotransferase, subunit A, domain 2"/>
    <property type="match status" value="1"/>
</dbReference>
<dbReference type="Proteomes" id="UP000031408">
    <property type="component" value="Unassembled WGS sequence"/>
</dbReference>
<evidence type="ECO:0000256" key="4">
    <source>
        <dbReference type="ARBA" id="ARBA00005072"/>
    </source>
</evidence>
<evidence type="ECO:0000256" key="9">
    <source>
        <dbReference type="ARBA" id="ARBA00048798"/>
    </source>
</evidence>
<dbReference type="STRING" id="1349421.OI18_08910"/>
<dbReference type="EC" id="2.6.1.42" evidence="6"/>
<evidence type="ECO:0000313" key="12">
    <source>
        <dbReference type="Proteomes" id="UP000031408"/>
    </source>
</evidence>
<proteinExistence type="inferred from homology"/>
<dbReference type="Gene3D" id="3.30.470.10">
    <property type="match status" value="1"/>
</dbReference>
<comment type="catalytic activity">
    <reaction evidence="9">
        <text>L-isoleucine + 2-oxoglutarate = (S)-3-methyl-2-oxopentanoate + L-glutamate</text>
        <dbReference type="Rhea" id="RHEA:24801"/>
        <dbReference type="ChEBI" id="CHEBI:16810"/>
        <dbReference type="ChEBI" id="CHEBI:29985"/>
        <dbReference type="ChEBI" id="CHEBI:35146"/>
        <dbReference type="ChEBI" id="CHEBI:58045"/>
        <dbReference type="EC" id="2.6.1.42"/>
    </reaction>
</comment>
<dbReference type="SUPFAM" id="SSF56752">
    <property type="entry name" value="D-aminoacid aminotransferase-like PLP-dependent enzymes"/>
    <property type="match status" value="1"/>
</dbReference>
<organism evidence="11 12">
    <name type="scientific">Flavihumibacter solisilvae</name>
    <dbReference type="NCBI Taxonomy" id="1349421"/>
    <lineage>
        <taxon>Bacteria</taxon>
        <taxon>Pseudomonadati</taxon>
        <taxon>Bacteroidota</taxon>
        <taxon>Chitinophagia</taxon>
        <taxon>Chitinophagales</taxon>
        <taxon>Chitinophagaceae</taxon>
        <taxon>Flavihumibacter</taxon>
    </lineage>
</organism>
<evidence type="ECO:0000256" key="7">
    <source>
        <dbReference type="ARBA" id="ARBA00022898"/>
    </source>
</evidence>